<dbReference type="InterPro" id="IPR050810">
    <property type="entry name" value="Bact_Secretion_Sys_Channel"/>
</dbReference>
<name>K9GIW2_9PROT</name>
<feature type="domain" description="Type II/III secretion system secretin-like" evidence="3">
    <location>
        <begin position="444"/>
        <end position="625"/>
    </location>
</feature>
<accession>K9GIW2</accession>
<evidence type="ECO:0000313" key="5">
    <source>
        <dbReference type="Proteomes" id="UP000009881"/>
    </source>
</evidence>
<dbReference type="Pfam" id="PF00263">
    <property type="entry name" value="Secretin"/>
    <property type="match status" value="1"/>
</dbReference>
<dbReference type="GO" id="GO:0015627">
    <property type="term" value="C:type II protein secretion system complex"/>
    <property type="evidence" value="ECO:0007669"/>
    <property type="project" value="TreeGrafter"/>
</dbReference>
<dbReference type="PRINTS" id="PR00811">
    <property type="entry name" value="BCTERIALGSPD"/>
</dbReference>
<protein>
    <submittedName>
        <fullName evidence="4">Type II and III secretion system protein</fullName>
    </submittedName>
</protein>
<evidence type="ECO:0000313" key="4">
    <source>
        <dbReference type="EMBL" id="EKV25920.1"/>
    </source>
</evidence>
<feature type="compositionally biased region" description="Low complexity" evidence="2">
    <location>
        <begin position="254"/>
        <end position="273"/>
    </location>
</feature>
<evidence type="ECO:0000256" key="1">
    <source>
        <dbReference type="RuleBase" id="RU004003"/>
    </source>
</evidence>
<evidence type="ECO:0000256" key="2">
    <source>
        <dbReference type="SAM" id="MobiDB-lite"/>
    </source>
</evidence>
<dbReference type="eggNOG" id="COG1450">
    <property type="taxonomic scope" value="Bacteria"/>
</dbReference>
<dbReference type="PANTHER" id="PTHR30332:SF17">
    <property type="entry name" value="TYPE IV PILIATION SYSTEM PROTEIN DR_0774-RELATED"/>
    <property type="match status" value="1"/>
</dbReference>
<dbReference type="EMBL" id="ANHY01000047">
    <property type="protein sequence ID" value="EKV25920.1"/>
    <property type="molecule type" value="Genomic_DNA"/>
</dbReference>
<proteinExistence type="inferred from homology"/>
<comment type="caution">
    <text evidence="4">The sequence shown here is derived from an EMBL/GenBank/DDBJ whole genome shotgun (WGS) entry which is preliminary data.</text>
</comment>
<comment type="similarity">
    <text evidence="1">Belongs to the bacterial secretin family.</text>
</comment>
<dbReference type="AlphaFoldDB" id="K9GIW2"/>
<gene>
    <name evidence="4" type="ORF">C882_3382</name>
</gene>
<dbReference type="PANTHER" id="PTHR30332">
    <property type="entry name" value="PROBABLE GENERAL SECRETION PATHWAY PROTEIN D"/>
    <property type="match status" value="1"/>
</dbReference>
<organism evidence="4 5">
    <name type="scientific">Caenispirillum salinarum AK4</name>
    <dbReference type="NCBI Taxonomy" id="1238182"/>
    <lineage>
        <taxon>Bacteria</taxon>
        <taxon>Pseudomonadati</taxon>
        <taxon>Pseudomonadota</taxon>
        <taxon>Alphaproteobacteria</taxon>
        <taxon>Rhodospirillales</taxon>
        <taxon>Novispirillaceae</taxon>
        <taxon>Caenispirillum</taxon>
    </lineage>
</organism>
<dbReference type="RefSeq" id="WP_009543002.1">
    <property type="nucleotide sequence ID" value="NZ_ANHY01000047.1"/>
</dbReference>
<feature type="compositionally biased region" description="Low complexity" evidence="2">
    <location>
        <begin position="313"/>
        <end position="322"/>
    </location>
</feature>
<sequence length="651" mass="68748">MAGYIARSPRGGLRHPRRWAGLGLCLALAACGGAHDEAGGLTKEDYEALKSRRPAAEAPAMAEPPIPDLAPVLAAPQPPLLADTRRVTLQATEVTPVKDLLIEIARQADIDLELDPRIEGGVIITARDRPLADVIERITDLAGLRYSLEDNRLRVEQDDPYLQTYRVDVLDVARRTSTSIASSTDVFSVVGDGGGGANASTTQVESEAEADFWGEITENITAIIEQDLPEPRTAGTPGPGVGVTDAAAAAAPAPAAAAAPAPTPEAGAGAEGVAEVDEGGAPGTTAVQEQATAAAAGISTADPGTATPPPVPTATEAEAGEAGTEEDEETGHYFTINRQAGVVSVYTTERQHEDIKDYLEQVRSNVGAQVLIEAKIVEVNLDEQFRAGIDWGLVAQGSNDFAVQGNFSNNVLPAGVTTPTLLASTNFGIGGAALNAVLQMVDEFGTTRTLSSPRLTVLNNHNAILKVAENEVYFTIEIDREVNEDGPDVITYDSDVHTVPVGVILNVQPSINRDTEEISLNLRPTISRIVRTVNDPAVALFAADIGNTNVQSPIPVVEVRELDSLVTMQSGDVLIMGGLMQERSENNDSGIPGVKDVPVVGAPFKQKIEDTEVIELVIFLRATIVNGRDSISPADRELYNKFTPDPRPIAF</sequence>
<dbReference type="PROSITE" id="PS51257">
    <property type="entry name" value="PROKAR_LIPOPROTEIN"/>
    <property type="match status" value="1"/>
</dbReference>
<dbReference type="GO" id="GO:0009306">
    <property type="term" value="P:protein secretion"/>
    <property type="evidence" value="ECO:0007669"/>
    <property type="project" value="InterPro"/>
</dbReference>
<dbReference type="PATRIC" id="fig|1238182.3.peg.4562"/>
<dbReference type="InterPro" id="IPR004846">
    <property type="entry name" value="T2SS/T3SS_dom"/>
</dbReference>
<evidence type="ECO:0000259" key="3">
    <source>
        <dbReference type="Pfam" id="PF00263"/>
    </source>
</evidence>
<dbReference type="Proteomes" id="UP000009881">
    <property type="component" value="Unassembled WGS sequence"/>
</dbReference>
<dbReference type="OrthoDB" id="9775455at2"/>
<feature type="compositionally biased region" description="Low complexity" evidence="2">
    <location>
        <begin position="283"/>
        <end position="305"/>
    </location>
</feature>
<dbReference type="STRING" id="1238182.C882_3382"/>
<reference evidence="4 5" key="1">
    <citation type="journal article" date="2013" name="Genome Announc.">
        <title>Draft Genome Sequence of an Alphaproteobacterium, Caenispirillum salinarum AK4(T), Isolated from a Solar Saltern.</title>
        <authorList>
            <person name="Khatri I."/>
            <person name="Singh A."/>
            <person name="Korpole S."/>
            <person name="Pinnaka A.K."/>
            <person name="Subramanian S."/>
        </authorList>
    </citation>
    <scope>NUCLEOTIDE SEQUENCE [LARGE SCALE GENOMIC DNA]</scope>
    <source>
        <strain evidence="4 5">AK4</strain>
    </source>
</reference>
<dbReference type="InterPro" id="IPR001775">
    <property type="entry name" value="GspD/PilQ"/>
</dbReference>
<keyword evidence="5" id="KW-1185">Reference proteome</keyword>
<feature type="region of interest" description="Disordered" evidence="2">
    <location>
        <begin position="254"/>
        <end position="331"/>
    </location>
</feature>